<dbReference type="GO" id="GO:0005829">
    <property type="term" value="C:cytosol"/>
    <property type="evidence" value="ECO:0007669"/>
    <property type="project" value="TreeGrafter"/>
</dbReference>
<protein>
    <recommendedName>
        <fullName evidence="7">5-oxoprolinase</fullName>
    </recommendedName>
</protein>
<dbReference type="GO" id="GO:0007017">
    <property type="term" value="P:microtubule-based process"/>
    <property type="evidence" value="ECO:0007669"/>
    <property type="project" value="InterPro"/>
</dbReference>
<dbReference type="GO" id="GO:0017168">
    <property type="term" value="F:5-oxoprolinase (ATP-hydrolyzing) activity"/>
    <property type="evidence" value="ECO:0007669"/>
    <property type="project" value="TreeGrafter"/>
</dbReference>
<dbReference type="Pfam" id="PF05378">
    <property type="entry name" value="Hydant_A_N"/>
    <property type="match status" value="1"/>
</dbReference>
<dbReference type="GO" id="GO:0005525">
    <property type="term" value="F:GTP binding"/>
    <property type="evidence" value="ECO:0007669"/>
    <property type="project" value="InterPro"/>
</dbReference>
<dbReference type="GO" id="GO:0006749">
    <property type="term" value="P:glutathione metabolic process"/>
    <property type="evidence" value="ECO:0007669"/>
    <property type="project" value="TreeGrafter"/>
</dbReference>
<evidence type="ECO:0008006" key="7">
    <source>
        <dbReference type="Google" id="ProtNLM"/>
    </source>
</evidence>
<comment type="similarity">
    <text evidence="1">Belongs to the oxoprolinase family.</text>
</comment>
<dbReference type="RefSeq" id="XP_018995638.1">
    <property type="nucleotide sequence ID" value="XM_019136969.1"/>
</dbReference>
<organism evidence="5 6">
    <name type="scientific">Cryptococcus amylolentus CBS 6039</name>
    <dbReference type="NCBI Taxonomy" id="1295533"/>
    <lineage>
        <taxon>Eukaryota</taxon>
        <taxon>Fungi</taxon>
        <taxon>Dikarya</taxon>
        <taxon>Basidiomycota</taxon>
        <taxon>Agaricomycotina</taxon>
        <taxon>Tremellomycetes</taxon>
        <taxon>Tremellales</taxon>
        <taxon>Cryptococcaceae</taxon>
        <taxon>Cryptococcus</taxon>
    </lineage>
</organism>
<feature type="domain" description="Hydantoinase A/oxoprolinase" evidence="2">
    <location>
        <begin position="280"/>
        <end position="574"/>
    </location>
</feature>
<dbReference type="PANTHER" id="PTHR11365">
    <property type="entry name" value="5-OXOPROLINASE RELATED"/>
    <property type="match status" value="1"/>
</dbReference>
<evidence type="ECO:0000313" key="5">
    <source>
        <dbReference type="EMBL" id="ODN81072.1"/>
    </source>
</evidence>
<evidence type="ECO:0000313" key="6">
    <source>
        <dbReference type="Proteomes" id="UP000094065"/>
    </source>
</evidence>
<dbReference type="InterPro" id="IPR003692">
    <property type="entry name" value="Hydantoinase_B"/>
</dbReference>
<dbReference type="InterPro" id="IPR017975">
    <property type="entry name" value="Tubulin_CS"/>
</dbReference>
<accession>A0A1E3HXM1</accession>
<dbReference type="STRING" id="1295533.A0A1E3HXM1"/>
<dbReference type="PANTHER" id="PTHR11365:SF26">
    <property type="entry name" value="5-OXOPROLINASE"/>
    <property type="match status" value="1"/>
</dbReference>
<dbReference type="GO" id="GO:0005874">
    <property type="term" value="C:microtubule"/>
    <property type="evidence" value="ECO:0007669"/>
    <property type="project" value="InterPro"/>
</dbReference>
<dbReference type="Proteomes" id="UP000094065">
    <property type="component" value="Unassembled WGS sequence"/>
</dbReference>
<dbReference type="EMBL" id="AWGJ01000004">
    <property type="protein sequence ID" value="ODN81072.1"/>
    <property type="molecule type" value="Genomic_DNA"/>
</dbReference>
<dbReference type="Pfam" id="PF01968">
    <property type="entry name" value="Hydantoinase_A"/>
    <property type="match status" value="1"/>
</dbReference>
<evidence type="ECO:0000259" key="3">
    <source>
        <dbReference type="Pfam" id="PF02538"/>
    </source>
</evidence>
<dbReference type="InterPro" id="IPR045079">
    <property type="entry name" value="Oxoprolinase-like"/>
</dbReference>
<keyword evidence="6" id="KW-1185">Reference proteome</keyword>
<dbReference type="GeneID" id="30154476"/>
<evidence type="ECO:0000259" key="4">
    <source>
        <dbReference type="Pfam" id="PF05378"/>
    </source>
</evidence>
<dbReference type="Pfam" id="PF02538">
    <property type="entry name" value="Hydantoinase_B"/>
    <property type="match status" value="1"/>
</dbReference>
<proteinExistence type="inferred from homology"/>
<name>A0A1E3HXM1_9TREE</name>
<dbReference type="PROSITE" id="PS00227">
    <property type="entry name" value="TUBULIN"/>
    <property type="match status" value="1"/>
</dbReference>
<reference evidence="5 6" key="1">
    <citation type="submission" date="2016-06" db="EMBL/GenBank/DDBJ databases">
        <title>Evolution of pathogenesis and genome organization in the Tremellales.</title>
        <authorList>
            <person name="Cuomo C."/>
            <person name="Litvintseva A."/>
            <person name="Heitman J."/>
            <person name="Chen Y."/>
            <person name="Sun S."/>
            <person name="Springer D."/>
            <person name="Dromer F."/>
            <person name="Young S."/>
            <person name="Zeng Q."/>
            <person name="Chapman S."/>
            <person name="Gujja S."/>
            <person name="Saif S."/>
            <person name="Birren B."/>
        </authorList>
    </citation>
    <scope>NUCLEOTIDE SEQUENCE [LARGE SCALE GENOMIC DNA]</scope>
    <source>
        <strain evidence="5 6">CBS 6039</strain>
    </source>
</reference>
<evidence type="ECO:0000256" key="1">
    <source>
        <dbReference type="ARBA" id="ARBA00010403"/>
    </source>
</evidence>
<feature type="domain" description="Hydantoinase/oxoprolinase N-terminal" evidence="4">
    <location>
        <begin position="13"/>
        <end position="260"/>
    </location>
</feature>
<sequence length="1324" mass="142063">MTVELTQPLPGVRVAIDRGGTFTDLWAYIPGHLYQPPVPLDLLGNADVLLKGKDEGVEITFKLLSVDPANYDDSCSEGIRRLLQIIHRKALPKDAQLDTSVMESVRMGTTVATNALLERKGARFAVVVTKGFRDLLRIGDQTRPDLFDLSISGKANVLYRPEDVIEADERVTMEGYSLDPNPVSHEELVKRAGESDDPGRVVLGVSGEAVRVLQELDETQIERDLKEIYARGIDSLAVVLLHSYTFPDHERKIASIASQIGFKNISLSSHLSPTIKSVPRGNSATLDAYLSPVLRAYVDGFNSHFASGKAGERTDFMKSDGGLVAAEKFSGLSALLSGPAGGFVGCALTAYSPTRAKPVIGFDMGGTSTDVCRFSGDFDLAYETVIANIKIASPHLSIETVAAGGGSRLHFKNGMFLAGPDSVGAHPGPACYRKGGDLAITDANLILGRLVVSQFPSIFGPSGDQPLSLSASLSKFETLTDEINKGKEGKGYTVQEVAAGFLKVANEEMGRPMRKLTEEKGFAISTHDLCCFGGAGGQHACAIASSLGIETVIIPRFSSLLSAYGIACADLTSEASTPITGEVTDDFESSEAYKGIAARIEELKSDTAKQLVDQGVKSQGVSFSVIIRLHYDGADTIFDLPPSNTLKADFLAAHLRETSFNLQRKVKLAGLRVSATGQSFKATPEDFAGELAKAEGSPVLFSAAPNSTQEAYFDSAGNVKKYDTPVFLLHDITSGSTVQGPAIIVDSTQTIVIEPSARAIILSDHVILKISKHTPTPTDDDGNFVVDPIMLGVFASRFMSIAEQMGHTLQRTSISVSIKERLDFSCSIHGLDGAMVANAPHIPIHLGSMQYAVASQHEHWKGKLQPGDVLLTNHPQWGGTHLPDLTVVSPIFGPDDPTKVLFYVASRGHHTDIGGNAVTAMNPIAKELWEEGLHVGTFKLVSQGKFDEEGVIELFNEVEKFPGNSATRRIDHNLTDLQASVSANQRGANLVQQLFDDYGTKYVLFYMKQIQLVARETVHEFFRQTYDKFGGRPLRALDYMDNGTEIRLEVRIDREKGEATFDWTGTGPQSHSNTNMPPSLTHGAIIYAIRSMISPTIPMPLNQGVMDPVKIISPLGTIINPSGVVAVSGGTISTHRLIDNILRAFEAAACSQGCASSVGIGIGGKDEDGNVIPGFTYGESLGGGTGAGPGWSGQHATHVHCTNTRLADAEIVEHRAPVILRQIKIRTDSGGRGKFKGGEGMDRIFEARIPISCSIVSQRRVFPPLGLAGGGNAGRGENLWLRKNEDGTFETISMGSNGMVKLRKGDRVNIKTPGGGGWGVPDQE</sequence>
<dbReference type="InterPro" id="IPR002821">
    <property type="entry name" value="Hydantoinase_A"/>
</dbReference>
<dbReference type="InterPro" id="IPR008040">
    <property type="entry name" value="Hydant_A_N"/>
</dbReference>
<dbReference type="OrthoDB" id="3643at2759"/>
<gene>
    <name evidence="5" type="ORF">L202_03167</name>
</gene>
<comment type="caution">
    <text evidence="5">The sequence shown here is derived from an EMBL/GenBank/DDBJ whole genome shotgun (WGS) entry which is preliminary data.</text>
</comment>
<evidence type="ECO:0000259" key="2">
    <source>
        <dbReference type="Pfam" id="PF01968"/>
    </source>
</evidence>
<feature type="domain" description="Hydantoinase B/oxoprolinase" evidence="3">
    <location>
        <begin position="787"/>
        <end position="1321"/>
    </location>
</feature>